<keyword evidence="11" id="KW-1185">Reference proteome</keyword>
<dbReference type="InterPro" id="IPR004089">
    <property type="entry name" value="MCPsignal_dom"/>
</dbReference>
<dbReference type="PROSITE" id="PS50111">
    <property type="entry name" value="CHEMOTAXIS_TRANSDUC_2"/>
    <property type="match status" value="1"/>
</dbReference>
<protein>
    <submittedName>
        <fullName evidence="10">Methyl-accepting chemotaxis protein</fullName>
    </submittedName>
</protein>
<evidence type="ECO:0000259" key="9">
    <source>
        <dbReference type="PROSITE" id="PS50885"/>
    </source>
</evidence>
<dbReference type="InterPro" id="IPR003660">
    <property type="entry name" value="HAMP_dom"/>
</dbReference>
<evidence type="ECO:0000256" key="3">
    <source>
        <dbReference type="ARBA" id="ARBA00023224"/>
    </source>
</evidence>
<dbReference type="PROSITE" id="PS50885">
    <property type="entry name" value="HAMP"/>
    <property type="match status" value="1"/>
</dbReference>
<evidence type="ECO:0000259" key="8">
    <source>
        <dbReference type="PROSITE" id="PS50192"/>
    </source>
</evidence>
<feature type="transmembrane region" description="Helical" evidence="6">
    <location>
        <begin position="12"/>
        <end position="34"/>
    </location>
</feature>
<comment type="similarity">
    <text evidence="4">Belongs to the methyl-accepting chemotaxis (MCP) protein family.</text>
</comment>
<dbReference type="Gene3D" id="3.30.450.20">
    <property type="entry name" value="PAS domain"/>
    <property type="match status" value="2"/>
</dbReference>
<dbReference type="Pfam" id="PF00015">
    <property type="entry name" value="MCPsignal"/>
    <property type="match status" value="1"/>
</dbReference>
<dbReference type="Gene3D" id="1.10.287.950">
    <property type="entry name" value="Methyl-accepting chemotaxis protein"/>
    <property type="match status" value="1"/>
</dbReference>
<evidence type="ECO:0000256" key="6">
    <source>
        <dbReference type="SAM" id="Phobius"/>
    </source>
</evidence>
<accession>A0ABW4K2J2</accession>
<organism evidence="10 11">
    <name type="scientific">Roseibium aestuarii</name>
    <dbReference type="NCBI Taxonomy" id="2600299"/>
    <lineage>
        <taxon>Bacteria</taxon>
        <taxon>Pseudomonadati</taxon>
        <taxon>Pseudomonadota</taxon>
        <taxon>Alphaproteobacteria</taxon>
        <taxon>Hyphomicrobiales</taxon>
        <taxon>Stappiaceae</taxon>
        <taxon>Roseibium</taxon>
    </lineage>
</organism>
<feature type="domain" description="Methyl-accepting transducer" evidence="7">
    <location>
        <begin position="438"/>
        <end position="674"/>
    </location>
</feature>
<keyword evidence="2" id="KW-0997">Cell inner membrane</keyword>
<dbReference type="SMART" id="SM00283">
    <property type="entry name" value="MA"/>
    <property type="match status" value="1"/>
</dbReference>
<keyword evidence="3 5" id="KW-0807">Transducer</keyword>
<dbReference type="SUPFAM" id="SSF58104">
    <property type="entry name" value="Methyl-accepting chemotaxis protein (MCP) signaling domain"/>
    <property type="match status" value="1"/>
</dbReference>
<dbReference type="PANTHER" id="PTHR32089">
    <property type="entry name" value="METHYL-ACCEPTING CHEMOTAXIS PROTEIN MCPB"/>
    <property type="match status" value="1"/>
</dbReference>
<feature type="transmembrane region" description="Helical" evidence="6">
    <location>
        <begin position="327"/>
        <end position="349"/>
    </location>
</feature>
<keyword evidence="6" id="KW-0472">Membrane</keyword>
<dbReference type="InterPro" id="IPR000727">
    <property type="entry name" value="T_SNARE_dom"/>
</dbReference>
<dbReference type="RefSeq" id="WP_149893156.1">
    <property type="nucleotide sequence ID" value="NZ_JBHUFA010000016.1"/>
</dbReference>
<proteinExistence type="inferred from homology"/>
<evidence type="ECO:0000256" key="4">
    <source>
        <dbReference type="ARBA" id="ARBA00029447"/>
    </source>
</evidence>
<dbReference type="EMBL" id="JBHUFA010000016">
    <property type="protein sequence ID" value="MFD1697681.1"/>
    <property type="molecule type" value="Genomic_DNA"/>
</dbReference>
<comment type="caution">
    <text evidence="10">The sequence shown here is derived from an EMBL/GenBank/DDBJ whole genome shotgun (WGS) entry which is preliminary data.</text>
</comment>
<comment type="subcellular location">
    <subcellularLocation>
        <location evidence="1">Cell inner membrane</location>
        <topology evidence="1">Multi-pass membrane protein</topology>
    </subcellularLocation>
</comment>
<reference evidence="11" key="1">
    <citation type="journal article" date="2019" name="Int. J. Syst. Evol. Microbiol.">
        <title>The Global Catalogue of Microorganisms (GCM) 10K type strain sequencing project: providing services to taxonomists for standard genome sequencing and annotation.</title>
        <authorList>
            <consortium name="The Broad Institute Genomics Platform"/>
            <consortium name="The Broad Institute Genome Sequencing Center for Infectious Disease"/>
            <person name="Wu L."/>
            <person name="Ma J."/>
        </authorList>
    </citation>
    <scope>NUCLEOTIDE SEQUENCE [LARGE SCALE GENOMIC DNA]</scope>
    <source>
        <strain evidence="11">JCM 3369</strain>
    </source>
</reference>
<evidence type="ECO:0000256" key="5">
    <source>
        <dbReference type="PROSITE-ProRule" id="PRU00284"/>
    </source>
</evidence>
<dbReference type="Proteomes" id="UP001597327">
    <property type="component" value="Unassembled WGS sequence"/>
</dbReference>
<dbReference type="SMART" id="SM00304">
    <property type="entry name" value="HAMP"/>
    <property type="match status" value="1"/>
</dbReference>
<feature type="domain" description="T-SNARE coiled-coil homology" evidence="8">
    <location>
        <begin position="605"/>
        <end position="659"/>
    </location>
</feature>
<evidence type="ECO:0000259" key="7">
    <source>
        <dbReference type="PROSITE" id="PS50111"/>
    </source>
</evidence>
<evidence type="ECO:0000256" key="2">
    <source>
        <dbReference type="ARBA" id="ARBA00022519"/>
    </source>
</evidence>
<evidence type="ECO:0000313" key="11">
    <source>
        <dbReference type="Proteomes" id="UP001597327"/>
    </source>
</evidence>
<dbReference type="Pfam" id="PF22673">
    <property type="entry name" value="MCP-like_PDC_1"/>
    <property type="match status" value="1"/>
</dbReference>
<dbReference type="Pfam" id="PF00672">
    <property type="entry name" value="HAMP"/>
    <property type="match status" value="1"/>
</dbReference>
<sequence>MLRSAGITTKLVALSISSIAAVLIVGVGVIVWTVSTITRDQAIRRAENVAEAQAEYVRRTLEHGHTIAKSLGDTLSGLKQAGSVDRLAWIATLRGVLAEQPDLSGVWGVVTTDELDGRNAEFVGKDLHNETGGWRPYFYRDGDKIEYQAIPLTDIEQAAEPALWFTVAYETGKPFVTEPYTWGLNDGGTATGMTFSAPLMADGKPIGAVGVDLYLKAISESLNAIRPLDTGEVKLLSQGRKWVTHPDEALLDKPWADGAAQADGDTSARIWAELEQGRMTSYYGFSPRFGEDVVSILVPISVGTTGQSLFLAVDVPTSTLQSATYDVVWTVLAVSAVMLLVAAAALLLAGRALIQRPFRQILDSIRALTDHRYDVTIPDTDRRDEIGEVNKALEIFRDKAREAEDLAAQQALQQQEQIRRAESIRTLSSSFDAQISQLVTTVMSQVGDLSTAAITLTSGADDTSAKSTAVAAASEEASANVETVASAAEELMASVGEIRRQMAQSAEIASQAVTQANTTNSKIEELSSAAARIGEVVKLITAIAEQTNLLALNATIEAARAGEAGKGFAVVAAEVKELATQTSKATEEISAQINAVQEETTGAVEAIARISEIIENMNEISMGIQGSVDQQSQATEEIARNIQEAANGTQDVASNIVQVAASADQTGSAARKVNMSADVLKAEANRLKQEVETFLKGVRSAA</sequence>
<dbReference type="PROSITE" id="PS50192">
    <property type="entry name" value="T_SNARE"/>
    <property type="match status" value="1"/>
</dbReference>
<name>A0ABW4K2J2_9HYPH</name>
<evidence type="ECO:0000256" key="1">
    <source>
        <dbReference type="ARBA" id="ARBA00004429"/>
    </source>
</evidence>
<dbReference type="Gene3D" id="6.10.340.10">
    <property type="match status" value="1"/>
</dbReference>
<feature type="domain" description="HAMP" evidence="9">
    <location>
        <begin position="352"/>
        <end position="405"/>
    </location>
</feature>
<dbReference type="PANTHER" id="PTHR32089:SF112">
    <property type="entry name" value="LYSOZYME-LIKE PROTEIN-RELATED"/>
    <property type="match status" value="1"/>
</dbReference>
<evidence type="ECO:0000313" key="10">
    <source>
        <dbReference type="EMBL" id="MFD1697681.1"/>
    </source>
</evidence>
<gene>
    <name evidence="10" type="ORF">ACFSC7_19345</name>
</gene>
<dbReference type="CDD" id="cd12913">
    <property type="entry name" value="PDC1_MCP_like"/>
    <property type="match status" value="1"/>
</dbReference>
<keyword evidence="6" id="KW-1133">Transmembrane helix</keyword>
<keyword evidence="2" id="KW-1003">Cell membrane</keyword>
<keyword evidence="6" id="KW-0812">Transmembrane</keyword>